<evidence type="ECO:0000256" key="2">
    <source>
        <dbReference type="SAM" id="Coils"/>
    </source>
</evidence>
<dbReference type="Pfam" id="PF03195">
    <property type="entry name" value="LOB"/>
    <property type="match status" value="1"/>
</dbReference>
<dbReference type="GO" id="GO:0009755">
    <property type="term" value="P:hormone-mediated signaling pathway"/>
    <property type="evidence" value="ECO:0007669"/>
    <property type="project" value="TreeGrafter"/>
</dbReference>
<keyword evidence="2" id="KW-0175">Coiled coil</keyword>
<dbReference type="PROSITE" id="PS50891">
    <property type="entry name" value="LOB"/>
    <property type="match status" value="1"/>
</dbReference>
<feature type="domain" description="LOB" evidence="3">
    <location>
        <begin position="13"/>
        <end position="115"/>
    </location>
</feature>
<reference evidence="4 5" key="1">
    <citation type="submission" date="2023-12" db="EMBL/GenBank/DDBJ databases">
        <title>A high-quality genome assembly for Dillenia turbinata (Dilleniales).</title>
        <authorList>
            <person name="Chanderbali A."/>
        </authorList>
    </citation>
    <scope>NUCLEOTIDE SEQUENCE [LARGE SCALE GENOMIC DNA]</scope>
    <source>
        <strain evidence="4">LSX21</strain>
        <tissue evidence="4">Leaf</tissue>
    </source>
</reference>
<evidence type="ECO:0000256" key="1">
    <source>
        <dbReference type="ARBA" id="ARBA00005474"/>
    </source>
</evidence>
<proteinExistence type="inferred from homology"/>
<comment type="similarity">
    <text evidence="1">Belongs to the LOB domain-containing protein family.</text>
</comment>
<comment type="caution">
    <text evidence="4">The sequence shown here is derived from an EMBL/GenBank/DDBJ whole genome shotgun (WGS) entry which is preliminary data.</text>
</comment>
<dbReference type="InterPro" id="IPR004883">
    <property type="entry name" value="LOB"/>
</dbReference>
<sequence length="225" mass="25045">YKQNLRKMTGHGSSCGACKFLRRKCTTECAFAPYFSYDQAAGHFAAVHKVFGASNVSKLLLHLPKHNRREAAITISYEALARIRDPIYGCVAHIFALQQQVANLQEEIEILGNQMANLTTDTSSRGSSQGTSDSNFGLRFSSLPSINVQDNLNQQASFLSYTGNAPGMLAFDDPVDIQHPDTDRWEEQILFSDSYPNFSQGTLEEICKGIYTPNQGFNNHGYVQY</sequence>
<evidence type="ECO:0000313" key="4">
    <source>
        <dbReference type="EMBL" id="KAK6929385.1"/>
    </source>
</evidence>
<keyword evidence="5" id="KW-1185">Reference proteome</keyword>
<feature type="non-terminal residue" evidence="4">
    <location>
        <position position="1"/>
    </location>
</feature>
<dbReference type="Proteomes" id="UP001370490">
    <property type="component" value="Unassembled WGS sequence"/>
</dbReference>
<feature type="coiled-coil region" evidence="2">
    <location>
        <begin position="94"/>
        <end position="121"/>
    </location>
</feature>
<gene>
    <name evidence="4" type="ORF">RJ641_005590</name>
</gene>
<accession>A0AAN8ZBW4</accession>
<protein>
    <submittedName>
        <fullName evidence="4">Lateral organ boundaries, LOB</fullName>
    </submittedName>
</protein>
<evidence type="ECO:0000259" key="3">
    <source>
        <dbReference type="PROSITE" id="PS50891"/>
    </source>
</evidence>
<dbReference type="GO" id="GO:0005634">
    <property type="term" value="C:nucleus"/>
    <property type="evidence" value="ECO:0007669"/>
    <property type="project" value="TreeGrafter"/>
</dbReference>
<evidence type="ECO:0000313" key="5">
    <source>
        <dbReference type="Proteomes" id="UP001370490"/>
    </source>
</evidence>
<dbReference type="PANTHER" id="PTHR31529:SF50">
    <property type="entry name" value="LOB DOMAIN PROTEIN"/>
    <property type="match status" value="1"/>
</dbReference>
<dbReference type="GO" id="GO:0045893">
    <property type="term" value="P:positive regulation of DNA-templated transcription"/>
    <property type="evidence" value="ECO:0007669"/>
    <property type="project" value="TreeGrafter"/>
</dbReference>
<name>A0AAN8ZBW4_9MAGN</name>
<dbReference type="PANTHER" id="PTHR31529">
    <property type="entry name" value="LOB DOMAIN CONTAINING PROTEIN"/>
    <property type="match status" value="1"/>
</dbReference>
<dbReference type="AlphaFoldDB" id="A0AAN8ZBW4"/>
<organism evidence="4 5">
    <name type="scientific">Dillenia turbinata</name>
    <dbReference type="NCBI Taxonomy" id="194707"/>
    <lineage>
        <taxon>Eukaryota</taxon>
        <taxon>Viridiplantae</taxon>
        <taxon>Streptophyta</taxon>
        <taxon>Embryophyta</taxon>
        <taxon>Tracheophyta</taxon>
        <taxon>Spermatophyta</taxon>
        <taxon>Magnoliopsida</taxon>
        <taxon>eudicotyledons</taxon>
        <taxon>Gunneridae</taxon>
        <taxon>Pentapetalae</taxon>
        <taxon>Dilleniales</taxon>
        <taxon>Dilleniaceae</taxon>
        <taxon>Dillenia</taxon>
    </lineage>
</organism>
<dbReference type="EMBL" id="JBAMMX010000013">
    <property type="protein sequence ID" value="KAK6929385.1"/>
    <property type="molecule type" value="Genomic_DNA"/>
</dbReference>